<feature type="domain" description="HTH araC/xylS-type" evidence="4">
    <location>
        <begin position="158"/>
        <end position="256"/>
    </location>
</feature>
<reference evidence="5 6" key="1">
    <citation type="journal article" date="2013" name="Int. J. Syst. Evol. Microbiol.">
        <title>Marinicauda pacifica gen. nov., sp. nov., a prosthecate alphaproteobacterium of the family Hyphomonadaceae isolated from deep seawater.</title>
        <authorList>
            <person name="Zhang X.Y."/>
            <person name="Li G.W."/>
            <person name="Wang C.S."/>
            <person name="Zhang Y.J."/>
            <person name="Xu X.W."/>
            <person name="Li H."/>
            <person name="Liu A."/>
            <person name="Liu C."/>
            <person name="Xie B.B."/>
            <person name="Qin Q.L."/>
            <person name="Xu Z."/>
            <person name="Chen X.L."/>
            <person name="Zhou B.C."/>
            <person name="Zhang Y.Z."/>
        </authorList>
    </citation>
    <scope>NUCLEOTIDE SEQUENCE [LARGE SCALE GENOMIC DNA]</scope>
    <source>
        <strain evidence="5 6">P-1 km-3</strain>
    </source>
</reference>
<dbReference type="PROSITE" id="PS01124">
    <property type="entry name" value="HTH_ARAC_FAMILY_2"/>
    <property type="match status" value="1"/>
</dbReference>
<evidence type="ECO:0000313" key="5">
    <source>
        <dbReference type="EMBL" id="TGY92166.1"/>
    </source>
</evidence>
<evidence type="ECO:0000256" key="1">
    <source>
        <dbReference type="ARBA" id="ARBA00023015"/>
    </source>
</evidence>
<dbReference type="SMART" id="SM00342">
    <property type="entry name" value="HTH_ARAC"/>
    <property type="match status" value="1"/>
</dbReference>
<evidence type="ECO:0000256" key="3">
    <source>
        <dbReference type="ARBA" id="ARBA00023163"/>
    </source>
</evidence>
<dbReference type="InterPro" id="IPR018060">
    <property type="entry name" value="HTH_AraC"/>
</dbReference>
<evidence type="ECO:0000256" key="2">
    <source>
        <dbReference type="ARBA" id="ARBA00023125"/>
    </source>
</evidence>
<accession>A0A4S2H8Q2</accession>
<dbReference type="PANTHER" id="PTHR46796:SF15">
    <property type="entry name" value="BLL1074 PROTEIN"/>
    <property type="match status" value="1"/>
</dbReference>
<protein>
    <submittedName>
        <fullName evidence="5">AraC family transcriptional regulator</fullName>
    </submittedName>
</protein>
<keyword evidence="6" id="KW-1185">Reference proteome</keyword>
<dbReference type="OrthoDB" id="2559672at2"/>
<keyword evidence="3" id="KW-0804">Transcription</keyword>
<sequence length="272" mass="30007">MEDLSRRPDYQEWRLHASQAPGLDALWMHGVGVAPRPHRMPPHWQISLGVERKRDRHGALASVHVLAIGPVESSYVYAPQAGTELIALRVEPERATDVLGLHPREHRNLISQLAPSSLVDPIRRLAEADAAPHLVGGALLNALRPRLHEIATARHAAHLAASWLRESEGQMRVDSLAVRLGVAERTLRRQFVDTLGVSPKMYAGMVRLNALLHAADGQDDPDWADLAVRFGFADQAHMVRSVAQMIGLTPSRLHRERRGVAEIFNTPPGSLG</sequence>
<name>A0A4S2H8Q2_9PROT</name>
<dbReference type="AlphaFoldDB" id="A0A4S2H8Q2"/>
<evidence type="ECO:0000313" key="6">
    <source>
        <dbReference type="Proteomes" id="UP000305451"/>
    </source>
</evidence>
<evidence type="ECO:0000259" key="4">
    <source>
        <dbReference type="PROSITE" id="PS01124"/>
    </source>
</evidence>
<dbReference type="Gene3D" id="1.10.10.60">
    <property type="entry name" value="Homeodomain-like"/>
    <property type="match status" value="1"/>
</dbReference>
<dbReference type="EMBL" id="SRXV01000003">
    <property type="protein sequence ID" value="TGY92166.1"/>
    <property type="molecule type" value="Genomic_DNA"/>
</dbReference>
<dbReference type="RefSeq" id="WP_135945300.1">
    <property type="nucleotide sequence ID" value="NZ_BMEI01000003.1"/>
</dbReference>
<gene>
    <name evidence="5" type="ORF">E5162_10915</name>
</gene>
<organism evidence="5 6">
    <name type="scientific">Marinicauda pacifica</name>
    <dbReference type="NCBI Taxonomy" id="1133559"/>
    <lineage>
        <taxon>Bacteria</taxon>
        <taxon>Pseudomonadati</taxon>
        <taxon>Pseudomonadota</taxon>
        <taxon>Alphaproteobacteria</taxon>
        <taxon>Maricaulales</taxon>
        <taxon>Maricaulaceae</taxon>
        <taxon>Marinicauda</taxon>
    </lineage>
</organism>
<comment type="caution">
    <text evidence="5">The sequence shown here is derived from an EMBL/GenBank/DDBJ whole genome shotgun (WGS) entry which is preliminary data.</text>
</comment>
<dbReference type="Proteomes" id="UP000305451">
    <property type="component" value="Unassembled WGS sequence"/>
</dbReference>
<dbReference type="GO" id="GO:0003700">
    <property type="term" value="F:DNA-binding transcription factor activity"/>
    <property type="evidence" value="ECO:0007669"/>
    <property type="project" value="InterPro"/>
</dbReference>
<dbReference type="PANTHER" id="PTHR46796">
    <property type="entry name" value="HTH-TYPE TRANSCRIPTIONAL ACTIVATOR RHAS-RELATED"/>
    <property type="match status" value="1"/>
</dbReference>
<keyword evidence="2" id="KW-0238">DNA-binding</keyword>
<keyword evidence="1" id="KW-0805">Transcription regulation</keyword>
<dbReference type="Pfam" id="PF12833">
    <property type="entry name" value="HTH_18"/>
    <property type="match status" value="1"/>
</dbReference>
<dbReference type="InterPro" id="IPR050204">
    <property type="entry name" value="AraC_XylS_family_regulators"/>
</dbReference>
<dbReference type="GO" id="GO:0043565">
    <property type="term" value="F:sequence-specific DNA binding"/>
    <property type="evidence" value="ECO:0007669"/>
    <property type="project" value="InterPro"/>
</dbReference>
<proteinExistence type="predicted"/>